<evidence type="ECO:0000256" key="2">
    <source>
        <dbReference type="ARBA" id="ARBA00022475"/>
    </source>
</evidence>
<feature type="transmembrane region" description="Helical" evidence="6">
    <location>
        <begin position="266"/>
        <end position="289"/>
    </location>
</feature>
<name>A0A3D9XSH7_PARVE</name>
<dbReference type="Proteomes" id="UP000256941">
    <property type="component" value="Unassembled WGS sequence"/>
</dbReference>
<evidence type="ECO:0000256" key="4">
    <source>
        <dbReference type="ARBA" id="ARBA00022989"/>
    </source>
</evidence>
<dbReference type="PIRSF" id="PIRSF006060">
    <property type="entry name" value="AA_transporter"/>
    <property type="match status" value="1"/>
</dbReference>
<feature type="transmembrane region" description="Helical" evidence="6">
    <location>
        <begin position="12"/>
        <end position="32"/>
    </location>
</feature>
<sequence>MTTLRTHTLRWPIIGMLGVSIVVAGQFSGWNFGLQFGWANFAIAAAIMFLFYLSFCQLLSEMGATWPSAGGLARFCGLAFGDYAGGLVSVSIGMAMIAASGIVSTFIAGYATSTFGIDGMTVRIALFSGILLVLLLGTKETMWFLLLTGSIAVATLVTFTFVAAPHITVANFALETGTISAKGVISAIPYALWMYLALEQAVCASEEADVPARDVPRGLAMGLIVLTCTGLGVLISASGAGGVAAISEAADPLLAALSANGIASKFIVGLIGTGAVLGLLASFFSINYSASRQIFDLARGRFLPAPFRRLSRGGVPYVAIVAVITIGFLLSLVSPEQLLLIIVLMFTATYLLTALAYVALRRSHAVVPRAYGAVGGRVTGFVTLILSTLIFYACFALDAITVAIVAATFAVILMHRYLARTRAHTATT</sequence>
<reference evidence="7 8" key="1">
    <citation type="submission" date="2018-08" db="EMBL/GenBank/DDBJ databases">
        <title>Genomic Encyclopedia of Archaeal and Bacterial Type Strains, Phase II (KMG-II): from individual species to whole genera.</title>
        <authorList>
            <person name="Goeker M."/>
        </authorList>
    </citation>
    <scope>NUCLEOTIDE SEQUENCE [LARGE SCALE GENOMIC DNA]</scope>
    <source>
        <strain evidence="7 8">DSM 17099</strain>
    </source>
</reference>
<organism evidence="7 8">
    <name type="scientific">Paracoccus versutus</name>
    <name type="common">Thiobacillus versutus</name>
    <dbReference type="NCBI Taxonomy" id="34007"/>
    <lineage>
        <taxon>Bacteria</taxon>
        <taxon>Pseudomonadati</taxon>
        <taxon>Pseudomonadota</taxon>
        <taxon>Alphaproteobacteria</taxon>
        <taxon>Rhodobacterales</taxon>
        <taxon>Paracoccaceae</taxon>
        <taxon>Paracoccus</taxon>
    </lineage>
</organism>
<accession>A0A3D9XSH7</accession>
<comment type="caution">
    <text evidence="7">The sequence shown here is derived from an EMBL/GenBank/DDBJ whole genome shotgun (WGS) entry which is preliminary data.</text>
</comment>
<evidence type="ECO:0000313" key="8">
    <source>
        <dbReference type="Proteomes" id="UP000256941"/>
    </source>
</evidence>
<dbReference type="GO" id="GO:0022857">
    <property type="term" value="F:transmembrane transporter activity"/>
    <property type="evidence" value="ECO:0007669"/>
    <property type="project" value="InterPro"/>
</dbReference>
<feature type="transmembrane region" description="Helical" evidence="6">
    <location>
        <begin position="120"/>
        <end position="137"/>
    </location>
</feature>
<keyword evidence="2" id="KW-1003">Cell membrane</keyword>
<feature type="transmembrane region" description="Helical" evidence="6">
    <location>
        <begin position="38"/>
        <end position="59"/>
    </location>
</feature>
<keyword evidence="3 6" id="KW-0812">Transmembrane</keyword>
<feature type="transmembrane region" description="Helical" evidence="6">
    <location>
        <begin position="370"/>
        <end position="393"/>
    </location>
</feature>
<evidence type="ECO:0000256" key="6">
    <source>
        <dbReference type="SAM" id="Phobius"/>
    </source>
</evidence>
<feature type="transmembrane region" description="Helical" evidence="6">
    <location>
        <begin position="219"/>
        <end position="246"/>
    </location>
</feature>
<evidence type="ECO:0000313" key="7">
    <source>
        <dbReference type="EMBL" id="REF73390.1"/>
    </source>
</evidence>
<dbReference type="GO" id="GO:0005886">
    <property type="term" value="C:plasma membrane"/>
    <property type="evidence" value="ECO:0007669"/>
    <property type="project" value="UniProtKB-SubCell"/>
</dbReference>
<feature type="transmembrane region" description="Helical" evidence="6">
    <location>
        <begin position="179"/>
        <end position="198"/>
    </location>
</feature>
<feature type="transmembrane region" description="Helical" evidence="6">
    <location>
        <begin position="144"/>
        <end position="167"/>
    </location>
</feature>
<feature type="transmembrane region" description="Helical" evidence="6">
    <location>
        <begin position="338"/>
        <end position="358"/>
    </location>
</feature>
<evidence type="ECO:0000256" key="5">
    <source>
        <dbReference type="ARBA" id="ARBA00023136"/>
    </source>
</evidence>
<proteinExistence type="predicted"/>
<keyword evidence="5 6" id="KW-0472">Membrane</keyword>
<dbReference type="RefSeq" id="WP_116221478.1">
    <property type="nucleotide sequence ID" value="NZ_CP038196.1"/>
</dbReference>
<feature type="transmembrane region" description="Helical" evidence="6">
    <location>
        <begin position="80"/>
        <end position="108"/>
    </location>
</feature>
<dbReference type="Pfam" id="PF13520">
    <property type="entry name" value="AA_permease_2"/>
    <property type="match status" value="1"/>
</dbReference>
<evidence type="ECO:0000256" key="1">
    <source>
        <dbReference type="ARBA" id="ARBA00004651"/>
    </source>
</evidence>
<feature type="transmembrane region" description="Helical" evidence="6">
    <location>
        <begin position="399"/>
        <end position="418"/>
    </location>
</feature>
<evidence type="ECO:0000256" key="3">
    <source>
        <dbReference type="ARBA" id="ARBA00022692"/>
    </source>
</evidence>
<dbReference type="Gene3D" id="1.20.1740.10">
    <property type="entry name" value="Amino acid/polyamine transporter I"/>
    <property type="match status" value="1"/>
</dbReference>
<gene>
    <name evidence="7" type="ORF">BDD41_1945</name>
</gene>
<dbReference type="PANTHER" id="PTHR42770">
    <property type="entry name" value="AMINO ACID TRANSPORTER-RELATED"/>
    <property type="match status" value="1"/>
</dbReference>
<dbReference type="InterPro" id="IPR050367">
    <property type="entry name" value="APC_superfamily"/>
</dbReference>
<dbReference type="EMBL" id="QTUJ01000001">
    <property type="protein sequence ID" value="REF73390.1"/>
    <property type="molecule type" value="Genomic_DNA"/>
</dbReference>
<dbReference type="InterPro" id="IPR002293">
    <property type="entry name" value="AA/rel_permease1"/>
</dbReference>
<dbReference type="PANTHER" id="PTHR42770:SF7">
    <property type="entry name" value="MEMBRANE PROTEIN"/>
    <property type="match status" value="1"/>
</dbReference>
<protein>
    <submittedName>
        <fullName evidence="7">Ethanolamine:proton symporter (EAT family)</fullName>
    </submittedName>
</protein>
<feature type="transmembrane region" description="Helical" evidence="6">
    <location>
        <begin position="310"/>
        <end position="332"/>
    </location>
</feature>
<keyword evidence="4 6" id="KW-1133">Transmembrane helix</keyword>
<comment type="subcellular location">
    <subcellularLocation>
        <location evidence="1">Cell membrane</location>
        <topology evidence="1">Multi-pass membrane protein</topology>
    </subcellularLocation>
</comment>
<dbReference type="AlphaFoldDB" id="A0A3D9XSH7"/>